<accession>A0AA36M4R6</accession>
<dbReference type="PANTHER" id="PTHR11255:SF48">
    <property type="entry name" value="DIACYLGLYCEROL KINASE 1"/>
    <property type="match status" value="1"/>
</dbReference>
<dbReference type="PROSITE" id="PS50146">
    <property type="entry name" value="DAGK"/>
    <property type="match status" value="1"/>
</dbReference>
<dbReference type="Pfam" id="PF00609">
    <property type="entry name" value="DAGK_acc"/>
    <property type="match status" value="1"/>
</dbReference>
<protein>
    <recommendedName>
        <fullName evidence="7">Diacylglycerol kinase</fullName>
        <shortName evidence="7">DAG kinase</shortName>
        <ecNumber evidence="7">2.7.1.107</ecNumber>
    </recommendedName>
</protein>
<keyword evidence="5 7" id="KW-0418">Kinase</keyword>
<keyword evidence="6 7" id="KW-0067">ATP-binding</keyword>
<organism evidence="9 10">
    <name type="scientific">Cylicocyclus nassatus</name>
    <name type="common">Nematode worm</name>
    <dbReference type="NCBI Taxonomy" id="53992"/>
    <lineage>
        <taxon>Eukaryota</taxon>
        <taxon>Metazoa</taxon>
        <taxon>Ecdysozoa</taxon>
        <taxon>Nematoda</taxon>
        <taxon>Chromadorea</taxon>
        <taxon>Rhabditida</taxon>
        <taxon>Rhabditina</taxon>
        <taxon>Rhabditomorpha</taxon>
        <taxon>Strongyloidea</taxon>
        <taxon>Strongylidae</taxon>
        <taxon>Cylicocyclus</taxon>
    </lineage>
</organism>
<dbReference type="AlphaFoldDB" id="A0AA36M4R6"/>
<dbReference type="GO" id="GO:0004143">
    <property type="term" value="F:ATP-dependent diacylglycerol kinase activity"/>
    <property type="evidence" value="ECO:0007669"/>
    <property type="project" value="UniProtKB-EC"/>
</dbReference>
<dbReference type="GO" id="GO:0005886">
    <property type="term" value="C:plasma membrane"/>
    <property type="evidence" value="ECO:0007669"/>
    <property type="project" value="TreeGrafter"/>
</dbReference>
<comment type="catalytic activity">
    <reaction evidence="1 7">
        <text>a 1,2-diacyl-sn-glycerol + ATP = a 1,2-diacyl-sn-glycero-3-phosphate + ADP + H(+)</text>
        <dbReference type="Rhea" id="RHEA:10272"/>
        <dbReference type="ChEBI" id="CHEBI:15378"/>
        <dbReference type="ChEBI" id="CHEBI:17815"/>
        <dbReference type="ChEBI" id="CHEBI:30616"/>
        <dbReference type="ChEBI" id="CHEBI:58608"/>
        <dbReference type="ChEBI" id="CHEBI:456216"/>
        <dbReference type="EC" id="2.7.1.107"/>
    </reaction>
</comment>
<dbReference type="InterPro" id="IPR001206">
    <property type="entry name" value="Diacylglycerol_kinase_cat_dom"/>
</dbReference>
<dbReference type="Pfam" id="PF00781">
    <property type="entry name" value="DAGK_cat"/>
    <property type="match status" value="1"/>
</dbReference>
<comment type="caution">
    <text evidence="9">The sequence shown here is derived from an EMBL/GenBank/DDBJ whole genome shotgun (WGS) entry which is preliminary data.</text>
</comment>
<evidence type="ECO:0000256" key="5">
    <source>
        <dbReference type="ARBA" id="ARBA00022777"/>
    </source>
</evidence>
<evidence type="ECO:0000256" key="6">
    <source>
        <dbReference type="ARBA" id="ARBA00022840"/>
    </source>
</evidence>
<evidence type="ECO:0000313" key="9">
    <source>
        <dbReference type="EMBL" id="CAJ0598849.1"/>
    </source>
</evidence>
<dbReference type="InterPro" id="IPR016064">
    <property type="entry name" value="NAD/diacylglycerol_kinase_sf"/>
</dbReference>
<dbReference type="InterPro" id="IPR000756">
    <property type="entry name" value="Diacylglycerol_kin_accessory"/>
</dbReference>
<proteinExistence type="inferred from homology"/>
<dbReference type="PANTHER" id="PTHR11255">
    <property type="entry name" value="DIACYLGLYCEROL KINASE"/>
    <property type="match status" value="1"/>
</dbReference>
<gene>
    <name evidence="9" type="ORF">CYNAS_LOCUS10832</name>
</gene>
<dbReference type="SUPFAM" id="SSF111331">
    <property type="entry name" value="NAD kinase/diacylglycerol kinase-like"/>
    <property type="match status" value="1"/>
</dbReference>
<keyword evidence="10" id="KW-1185">Reference proteome</keyword>
<keyword evidence="4 7" id="KW-0547">Nucleotide-binding</keyword>
<dbReference type="GO" id="GO:0005524">
    <property type="term" value="F:ATP binding"/>
    <property type="evidence" value="ECO:0007669"/>
    <property type="project" value="UniProtKB-KW"/>
</dbReference>
<evidence type="ECO:0000256" key="4">
    <source>
        <dbReference type="ARBA" id="ARBA00022741"/>
    </source>
</evidence>
<evidence type="ECO:0000256" key="3">
    <source>
        <dbReference type="ARBA" id="ARBA00022679"/>
    </source>
</evidence>
<evidence type="ECO:0000256" key="1">
    <source>
        <dbReference type="ARBA" id="ARBA00001383"/>
    </source>
</evidence>
<comment type="similarity">
    <text evidence="2 7">Belongs to the eukaryotic diacylglycerol kinase family.</text>
</comment>
<dbReference type="EC" id="2.7.1.107" evidence="7"/>
<dbReference type="SMART" id="SM00045">
    <property type="entry name" value="DAGKa"/>
    <property type="match status" value="1"/>
</dbReference>
<dbReference type="InterPro" id="IPR017438">
    <property type="entry name" value="ATP-NAD_kinase_N"/>
</dbReference>
<evidence type="ECO:0000256" key="7">
    <source>
        <dbReference type="RuleBase" id="RU361128"/>
    </source>
</evidence>
<dbReference type="Gene3D" id="2.60.200.40">
    <property type="match status" value="1"/>
</dbReference>
<evidence type="ECO:0000256" key="2">
    <source>
        <dbReference type="ARBA" id="ARBA00009280"/>
    </source>
</evidence>
<dbReference type="Gene3D" id="3.40.50.10330">
    <property type="entry name" value="Probable inorganic polyphosphate/atp-NAD kinase, domain 1"/>
    <property type="match status" value="1"/>
</dbReference>
<dbReference type="FunFam" id="2.60.200.40:FF:000012">
    <property type="entry name" value="Diacylglycerol kinase"/>
    <property type="match status" value="1"/>
</dbReference>
<sequence>MAHIRGDCDTLANRRTVMPAVACSLAGVESRDLVVACASTQFTRDVFVAQQTIVFVPTRIDYKVHHRCMSALSQECDLGILSYHTLPPTHIFPAFLERKASSFRKHTNGQSLLQAVSPGVHTRPLLVLVNPKSGGKQGIRILQKFAYILNPRQVYDLSKTGPEPGLHLFSSVSNCNILVCGGDGTIGWVLESMDKMEDLFVHGRPPVAVLPLGTGNDLARCLRWGGGYENESLYKILLQIEKATTIDMDRWSIKIMPKEKHKKKEEKGDPQPYNIINNYFSIGVDASIAHRFHAMREKYPEKFNSRMRNKLWYFELGTSETLSSSCKNLHEQIDIHCDGETIDLGQESSLEGIAILNIHSIYGGSNLWGRSRKGKISRFNFQLPSNNERVPLQSRVQDIGDGLVELVGLESAMQMGQIKAGVRGARRLSQCSTIVIETFKSFPMQIDGEPWMQPPCMIQITHKNQVKMLVAPRKRSSWSLLSRQSTSEDI</sequence>
<reference evidence="9" key="1">
    <citation type="submission" date="2023-07" db="EMBL/GenBank/DDBJ databases">
        <authorList>
            <consortium name="CYATHOMIX"/>
        </authorList>
    </citation>
    <scope>NUCLEOTIDE SEQUENCE</scope>
    <source>
        <strain evidence="9">N/A</strain>
    </source>
</reference>
<name>A0AA36M4R6_CYLNA</name>
<dbReference type="Proteomes" id="UP001176961">
    <property type="component" value="Unassembled WGS sequence"/>
</dbReference>
<evidence type="ECO:0000259" key="8">
    <source>
        <dbReference type="PROSITE" id="PS50146"/>
    </source>
</evidence>
<evidence type="ECO:0000313" key="10">
    <source>
        <dbReference type="Proteomes" id="UP001176961"/>
    </source>
</evidence>
<dbReference type="EMBL" id="CATQJL010000223">
    <property type="protein sequence ID" value="CAJ0598849.1"/>
    <property type="molecule type" value="Genomic_DNA"/>
</dbReference>
<dbReference type="GO" id="GO:0007200">
    <property type="term" value="P:phospholipase C-activating G protein-coupled receptor signaling pathway"/>
    <property type="evidence" value="ECO:0007669"/>
    <property type="project" value="InterPro"/>
</dbReference>
<feature type="domain" description="DAGKc" evidence="8">
    <location>
        <begin position="120"/>
        <end position="257"/>
    </location>
</feature>
<keyword evidence="3 7" id="KW-0808">Transferase</keyword>
<dbReference type="SMART" id="SM00046">
    <property type="entry name" value="DAGKc"/>
    <property type="match status" value="1"/>
</dbReference>
<dbReference type="InterPro" id="IPR037607">
    <property type="entry name" value="DGK"/>
</dbReference>